<accession>A0ABQ1U3P4</accession>
<feature type="domain" description="AbiEi antitoxin N-terminal" evidence="2">
    <location>
        <begin position="44"/>
        <end position="80"/>
    </location>
</feature>
<evidence type="ECO:0000313" key="4">
    <source>
        <dbReference type="Proteomes" id="UP000632454"/>
    </source>
</evidence>
<comment type="caution">
    <text evidence="3">The sequence shown here is derived from an EMBL/GenBank/DDBJ whole genome shotgun (WGS) entry which is preliminary data.</text>
</comment>
<reference evidence="4" key="1">
    <citation type="journal article" date="2019" name="Int. J. Syst. Evol. Microbiol.">
        <title>The Global Catalogue of Microorganisms (GCM) 10K type strain sequencing project: providing services to taxonomists for standard genome sequencing and annotation.</title>
        <authorList>
            <consortium name="The Broad Institute Genomics Platform"/>
            <consortium name="The Broad Institute Genome Sequencing Center for Infectious Disease"/>
            <person name="Wu L."/>
            <person name="Ma J."/>
        </authorList>
    </citation>
    <scope>NUCLEOTIDE SEQUENCE [LARGE SCALE GENOMIC DNA]</scope>
    <source>
        <strain evidence="4">CCM 7855</strain>
    </source>
</reference>
<dbReference type="Pfam" id="PF04480">
    <property type="entry name" value="DUF559"/>
    <property type="match status" value="1"/>
</dbReference>
<keyword evidence="4" id="KW-1185">Reference proteome</keyword>
<evidence type="ECO:0000313" key="3">
    <source>
        <dbReference type="EMBL" id="GGF09450.1"/>
    </source>
</evidence>
<name>A0ABQ1U3P4_9NOCA</name>
<dbReference type="Gene3D" id="3.40.960.10">
    <property type="entry name" value="VSR Endonuclease"/>
    <property type="match status" value="1"/>
</dbReference>
<gene>
    <name evidence="3" type="ORF">GCM10007298_01750</name>
</gene>
<organism evidence="3 4">
    <name type="scientific">Williamsia phyllosphaerae</name>
    <dbReference type="NCBI Taxonomy" id="885042"/>
    <lineage>
        <taxon>Bacteria</taxon>
        <taxon>Bacillati</taxon>
        <taxon>Actinomycetota</taxon>
        <taxon>Actinomycetes</taxon>
        <taxon>Mycobacteriales</taxon>
        <taxon>Nocardiaceae</taxon>
        <taxon>Williamsia</taxon>
    </lineage>
</organism>
<evidence type="ECO:0000259" key="2">
    <source>
        <dbReference type="Pfam" id="PF13338"/>
    </source>
</evidence>
<evidence type="ECO:0008006" key="5">
    <source>
        <dbReference type="Google" id="ProtNLM"/>
    </source>
</evidence>
<dbReference type="EMBL" id="BMCS01000001">
    <property type="protein sequence ID" value="GGF09450.1"/>
    <property type="molecule type" value="Genomic_DNA"/>
</dbReference>
<proteinExistence type="predicted"/>
<dbReference type="InterPro" id="IPR007569">
    <property type="entry name" value="DUF559"/>
</dbReference>
<dbReference type="InterPro" id="IPR025159">
    <property type="entry name" value="AbiEi_N"/>
</dbReference>
<evidence type="ECO:0000259" key="1">
    <source>
        <dbReference type="Pfam" id="PF04480"/>
    </source>
</evidence>
<feature type="domain" description="DUF559" evidence="1">
    <location>
        <begin position="242"/>
        <end position="295"/>
    </location>
</feature>
<sequence>MHCPQFVSHAPTLDRLHRTVAIRPDTPATLDHVTDLDILLRACLGVVSRPQLLSAGLSDADIRRLVRQGSLRRIRTGWYAASSADQMVVEAVREGGVLTCLSALRRHGGWVPEHPHALHLRPMVRGNSVRASQPCRTFGPTPTAVGAVDDVVTALRHAARSLDAEDFIVVSDSALNLKLATFDELSSALSTAPARVRALLDRCDGQAQSGTETMVRLRLRAKNIGVSTQHHVPGVGHVDLLVGNRLVVEVDSKAHHTGVERYESDRTRDRLLTQLGYLPIRFTYRQVVHDWHACEHTVIDLVRRGDHRRRPHGVRDC</sequence>
<dbReference type="Proteomes" id="UP000632454">
    <property type="component" value="Unassembled WGS sequence"/>
</dbReference>
<dbReference type="Pfam" id="PF13338">
    <property type="entry name" value="AbiEi_4"/>
    <property type="match status" value="1"/>
</dbReference>
<protein>
    <recommendedName>
        <fullName evidence="5">DUF559 domain-containing protein</fullName>
    </recommendedName>
</protein>